<comment type="cofactor">
    <cofactor evidence="2">
        <name>Ca(2+)</name>
        <dbReference type="ChEBI" id="CHEBI:29108"/>
    </cofactor>
</comment>
<name>A0A6J2TDW8_DROLE</name>
<comment type="function">
    <text evidence="2">May mediate accelerated ATP-independent bidirectional transbilayer migration of phospholipids upon binding calcium ions that results in a loss of phospholipid asymmetry in the plasma membrane.</text>
</comment>
<dbReference type="GO" id="GO:0017128">
    <property type="term" value="F:phospholipid scramblase activity"/>
    <property type="evidence" value="ECO:0007669"/>
    <property type="project" value="InterPro"/>
</dbReference>
<comment type="similarity">
    <text evidence="1 2">Belongs to the phospholipid scramblase family.</text>
</comment>
<dbReference type="InterPro" id="IPR025659">
    <property type="entry name" value="Tubby-like_C"/>
</dbReference>
<dbReference type="GeneID" id="115623119"/>
<proteinExistence type="inferred from homology"/>
<dbReference type="AlphaFoldDB" id="A0A6J2TDW8"/>
<protein>
    <recommendedName>
        <fullName evidence="2">Phospholipid scramblase</fullName>
    </recommendedName>
</protein>
<keyword evidence="3" id="KW-1185">Reference proteome</keyword>
<keyword evidence="2" id="KW-0564">Palmitate</keyword>
<dbReference type="SUPFAM" id="SSF54518">
    <property type="entry name" value="Tubby C-terminal domain-like"/>
    <property type="match status" value="1"/>
</dbReference>
<evidence type="ECO:0000313" key="4">
    <source>
        <dbReference type="RefSeq" id="XP_030373187.1"/>
    </source>
</evidence>
<dbReference type="RefSeq" id="XP_030373187.1">
    <property type="nucleotide sequence ID" value="XM_030517327.1"/>
</dbReference>
<keyword evidence="2" id="KW-0449">Lipoprotein</keyword>
<dbReference type="PANTHER" id="PTHR23248:SF9">
    <property type="entry name" value="PHOSPHOLIPID SCRAMBLASE"/>
    <property type="match status" value="1"/>
</dbReference>
<dbReference type="OrthoDB" id="191150at2759"/>
<evidence type="ECO:0000256" key="2">
    <source>
        <dbReference type="RuleBase" id="RU363116"/>
    </source>
</evidence>
<organism evidence="3 4">
    <name type="scientific">Drosophila lebanonensis</name>
    <name type="common">Fruit fly</name>
    <name type="synonym">Scaptodrosophila lebanonensis</name>
    <dbReference type="NCBI Taxonomy" id="7225"/>
    <lineage>
        <taxon>Eukaryota</taxon>
        <taxon>Metazoa</taxon>
        <taxon>Ecdysozoa</taxon>
        <taxon>Arthropoda</taxon>
        <taxon>Hexapoda</taxon>
        <taxon>Insecta</taxon>
        <taxon>Pterygota</taxon>
        <taxon>Neoptera</taxon>
        <taxon>Endopterygota</taxon>
        <taxon>Diptera</taxon>
        <taxon>Brachycera</taxon>
        <taxon>Muscomorpha</taxon>
        <taxon>Ephydroidea</taxon>
        <taxon>Drosophilidae</taxon>
        <taxon>Scaptodrosophila</taxon>
    </lineage>
</organism>
<keyword evidence="2" id="KW-0106">Calcium</keyword>
<dbReference type="Proteomes" id="UP000504634">
    <property type="component" value="Unplaced"/>
</dbReference>
<dbReference type="GO" id="GO:0005886">
    <property type="term" value="C:plasma membrane"/>
    <property type="evidence" value="ECO:0007669"/>
    <property type="project" value="TreeGrafter"/>
</dbReference>
<accession>A0A6J2TDW8</accession>
<gene>
    <name evidence="4" type="primary">LOC115623119</name>
</gene>
<sequence length="223" mass="25138">MVPGGMMPRPDDVPNCPPGLEYLAPLKQLFIKQHVEMFEVITGFETNNKYTIKNDIGQSVYTALEESDACMRRFCGSSRAFEMKIVNSYEKEVIHLSRPLACQNWCCPCCLQTLEVSAPPGTKIGSIVQEWSVRSRTFKVNNHLGDTVLRIKGPFCLICGSEDFNIISRSDKKVGKISKQWSGLARELFTDADFFGITFPLKLDPRIKAVLLGATFLIVRYIF</sequence>
<dbReference type="PANTHER" id="PTHR23248">
    <property type="entry name" value="PHOSPHOLIPID SCRAMBLASE-RELATED"/>
    <property type="match status" value="1"/>
</dbReference>
<reference evidence="4" key="1">
    <citation type="submission" date="2025-08" db="UniProtKB">
        <authorList>
            <consortium name="RefSeq"/>
        </authorList>
    </citation>
    <scope>IDENTIFICATION</scope>
    <source>
        <strain evidence="4">11010-0011.00</strain>
        <tissue evidence="4">Whole body</tissue>
    </source>
</reference>
<dbReference type="Pfam" id="PF03803">
    <property type="entry name" value="Scramblase"/>
    <property type="match status" value="1"/>
</dbReference>
<dbReference type="InterPro" id="IPR005552">
    <property type="entry name" value="Scramblase"/>
</dbReference>
<evidence type="ECO:0000313" key="3">
    <source>
        <dbReference type="Proteomes" id="UP000504634"/>
    </source>
</evidence>
<evidence type="ECO:0000256" key="1">
    <source>
        <dbReference type="ARBA" id="ARBA00005350"/>
    </source>
</evidence>